<dbReference type="GO" id="GO:0000287">
    <property type="term" value="F:magnesium ion binding"/>
    <property type="evidence" value="ECO:0007669"/>
    <property type="project" value="TreeGrafter"/>
</dbReference>
<dbReference type="SUPFAM" id="SSF48239">
    <property type="entry name" value="Terpenoid cyclases/Protein prenyltransferases"/>
    <property type="match status" value="1"/>
</dbReference>
<name>A0A1V6RXA4_9EURO</name>
<gene>
    <name evidence="2" type="ORF">PENVUL_c020G03232</name>
</gene>
<keyword evidence="3" id="KW-1185">Reference proteome</keyword>
<evidence type="ECO:0000313" key="3">
    <source>
        <dbReference type="Proteomes" id="UP000191518"/>
    </source>
</evidence>
<dbReference type="Gene3D" id="1.50.10.20">
    <property type="match status" value="1"/>
</dbReference>
<dbReference type="InterPro" id="IPR008930">
    <property type="entry name" value="Terpenoid_cyclase/PrenylTrfase"/>
</dbReference>
<dbReference type="Proteomes" id="UP000191518">
    <property type="component" value="Unassembled WGS sequence"/>
</dbReference>
<dbReference type="OrthoDB" id="2343925at2759"/>
<evidence type="ECO:0000313" key="2">
    <source>
        <dbReference type="EMBL" id="OQE06043.1"/>
    </source>
</evidence>
<dbReference type="GO" id="GO:0010333">
    <property type="term" value="F:terpene synthase activity"/>
    <property type="evidence" value="ECO:0007669"/>
    <property type="project" value="InterPro"/>
</dbReference>
<sequence>MSSAILTQCARDLVQKVSTEMKLEYGMSSMAPSIYDTAWLAMIEKNTDQGPQWLFPGCFEYLIEHQNEEGGWDPLEQATRTVKYPANVWLPDCIIHSLAASLALCWHIRRAMPKGGDVPSDSLARLLRAKKFLDSKLHVWQLDGTTHFGYELLVPVLLRLLRDEGMTFEFPAKEALMEKYQKASDIDISWLYSSPCKIPLFCLEGFLEKLDFSRLQHLVTSAGIVASPASAASYLIYSPLWSDQCEAYLRHVVSHGQGKGNGAVGGVFPMEIFEPSWVLTALLENGFTVESLGREQVNDMVQMIHRNLENGVTGATVEFLPDADDTSRALTALNLHGYQISPAAMVEKFEVDQCFETFDARMPNRVKSVSVNGNVLNSLLHAPDPSAFTSQIEKIAKFMCGRWNTDRKFEDHWNLSEYYGLMHMAQSLVPLLVLWDQGGLPSLPEDLVQSVIPSCLQEAMVRILQQQNLDGSWGDIHSREETAYSIIALANLGSHAAVGDDFSRVELAIARGKQFLLENWQLGDKPDRIWTGKILHGISYVQDAYVVAALKVSRVNLAGKRGLCPN</sequence>
<dbReference type="InterPro" id="IPR050148">
    <property type="entry name" value="Terpene_synthase-like"/>
</dbReference>
<dbReference type="GO" id="GO:0016102">
    <property type="term" value="P:diterpenoid biosynthetic process"/>
    <property type="evidence" value="ECO:0007669"/>
    <property type="project" value="TreeGrafter"/>
</dbReference>
<dbReference type="Gene3D" id="1.50.10.160">
    <property type="match status" value="1"/>
</dbReference>
<dbReference type="PANTHER" id="PTHR31739:SF25">
    <property type="entry name" value="(E,E)-GERANYLLINALOOL SYNTHASE"/>
    <property type="match status" value="1"/>
</dbReference>
<organism evidence="2 3">
    <name type="scientific">Penicillium vulpinum</name>
    <dbReference type="NCBI Taxonomy" id="29845"/>
    <lineage>
        <taxon>Eukaryota</taxon>
        <taxon>Fungi</taxon>
        <taxon>Dikarya</taxon>
        <taxon>Ascomycota</taxon>
        <taxon>Pezizomycotina</taxon>
        <taxon>Eurotiomycetes</taxon>
        <taxon>Eurotiomycetidae</taxon>
        <taxon>Eurotiales</taxon>
        <taxon>Aspergillaceae</taxon>
        <taxon>Penicillium</taxon>
    </lineage>
</organism>
<comment type="similarity">
    <text evidence="1">Belongs to the terpene synthase family.</text>
</comment>
<reference evidence="3" key="1">
    <citation type="journal article" date="2017" name="Nat. Microbiol.">
        <title>Global analysis of biosynthetic gene clusters reveals vast potential of secondary metabolite production in Penicillium species.</title>
        <authorList>
            <person name="Nielsen J.C."/>
            <person name="Grijseels S."/>
            <person name="Prigent S."/>
            <person name="Ji B."/>
            <person name="Dainat J."/>
            <person name="Nielsen K.F."/>
            <person name="Frisvad J.C."/>
            <person name="Workman M."/>
            <person name="Nielsen J."/>
        </authorList>
    </citation>
    <scope>NUCLEOTIDE SEQUENCE [LARGE SCALE GENOMIC DNA]</scope>
    <source>
        <strain evidence="3">IBT 29486</strain>
    </source>
</reference>
<comment type="caution">
    <text evidence="2">The sequence shown here is derived from an EMBL/GenBank/DDBJ whole genome shotgun (WGS) entry which is preliminary data.</text>
</comment>
<protein>
    <recommendedName>
        <fullName evidence="4">Squalene cyclase C-terminal domain-containing protein</fullName>
    </recommendedName>
</protein>
<accession>A0A1V6RXA4</accession>
<evidence type="ECO:0008006" key="4">
    <source>
        <dbReference type="Google" id="ProtNLM"/>
    </source>
</evidence>
<dbReference type="AlphaFoldDB" id="A0A1V6RXA4"/>
<proteinExistence type="inferred from homology"/>
<dbReference type="PANTHER" id="PTHR31739">
    <property type="entry name" value="ENT-COPALYL DIPHOSPHATE SYNTHASE, CHLOROPLASTIC"/>
    <property type="match status" value="1"/>
</dbReference>
<dbReference type="EMBL" id="MDYP01000020">
    <property type="protein sequence ID" value="OQE06043.1"/>
    <property type="molecule type" value="Genomic_DNA"/>
</dbReference>
<evidence type="ECO:0000256" key="1">
    <source>
        <dbReference type="ARBA" id="ARBA00006333"/>
    </source>
</evidence>